<reference evidence="1 2" key="1">
    <citation type="submission" date="2021-04" db="EMBL/GenBank/DDBJ databases">
        <title>Novel species identification of genus Shewanella.</title>
        <authorList>
            <person name="Liu G."/>
        </authorList>
    </citation>
    <scope>NUCLEOTIDE SEQUENCE [LARGE SCALE GENOMIC DNA]</scope>
    <source>
        <strain evidence="1 2">FJAT-54481</strain>
    </source>
</reference>
<protein>
    <submittedName>
        <fullName evidence="1">Uncharacterized protein</fullName>
    </submittedName>
</protein>
<sequence length="72" mass="8484">MTCALELKYPQEGPERLEALLSYLDNWYQYQHDIDSHTIKISVTPDSVKSDLFILKSHFPWLPVENFVVMNK</sequence>
<name>A0ABX7YQ47_9GAMM</name>
<organism evidence="1 2">
    <name type="scientific">Shewanella yunxiaonensis</name>
    <dbReference type="NCBI Taxonomy" id="2829809"/>
    <lineage>
        <taxon>Bacteria</taxon>
        <taxon>Pseudomonadati</taxon>
        <taxon>Pseudomonadota</taxon>
        <taxon>Gammaproteobacteria</taxon>
        <taxon>Alteromonadales</taxon>
        <taxon>Shewanellaceae</taxon>
        <taxon>Shewanella</taxon>
    </lineage>
</organism>
<gene>
    <name evidence="1" type="ORF">KDN34_09070</name>
</gene>
<keyword evidence="2" id="KW-1185">Reference proteome</keyword>
<dbReference type="EMBL" id="CP073587">
    <property type="protein sequence ID" value="QUN04441.1"/>
    <property type="molecule type" value="Genomic_DNA"/>
</dbReference>
<evidence type="ECO:0000313" key="2">
    <source>
        <dbReference type="Proteomes" id="UP000679575"/>
    </source>
</evidence>
<dbReference type="Proteomes" id="UP000679575">
    <property type="component" value="Chromosome"/>
</dbReference>
<dbReference type="RefSeq" id="WP_212593498.1">
    <property type="nucleotide sequence ID" value="NZ_CP073587.1"/>
</dbReference>
<proteinExistence type="predicted"/>
<accession>A0ABX7YQ47</accession>
<evidence type="ECO:0000313" key="1">
    <source>
        <dbReference type="EMBL" id="QUN04441.1"/>
    </source>
</evidence>